<dbReference type="EMBL" id="BAABRI010000008">
    <property type="protein sequence ID" value="GAA5482547.1"/>
    <property type="molecule type" value="Genomic_DNA"/>
</dbReference>
<protein>
    <submittedName>
        <fullName evidence="9">tRNA(fMet)-specific endonuclease VapC</fullName>
    </submittedName>
</protein>
<dbReference type="Gene3D" id="3.40.50.1010">
    <property type="entry name" value="5'-nuclease"/>
    <property type="match status" value="1"/>
</dbReference>
<organism evidence="9 10">
    <name type="scientific">Haloferula sargassicola</name>
    <dbReference type="NCBI Taxonomy" id="490096"/>
    <lineage>
        <taxon>Bacteria</taxon>
        <taxon>Pseudomonadati</taxon>
        <taxon>Verrucomicrobiota</taxon>
        <taxon>Verrucomicrobiia</taxon>
        <taxon>Verrucomicrobiales</taxon>
        <taxon>Verrucomicrobiaceae</taxon>
        <taxon>Haloferula</taxon>
    </lineage>
</organism>
<dbReference type="PANTHER" id="PTHR33653:SF1">
    <property type="entry name" value="RIBONUCLEASE VAPC2"/>
    <property type="match status" value="1"/>
</dbReference>
<evidence type="ECO:0000256" key="6">
    <source>
        <dbReference type="ARBA" id="ARBA00022842"/>
    </source>
</evidence>
<evidence type="ECO:0000256" key="4">
    <source>
        <dbReference type="ARBA" id="ARBA00022723"/>
    </source>
</evidence>
<dbReference type="GO" id="GO:0004519">
    <property type="term" value="F:endonuclease activity"/>
    <property type="evidence" value="ECO:0007669"/>
    <property type="project" value="UniProtKB-KW"/>
</dbReference>
<accession>A0ABP9UMA8</accession>
<evidence type="ECO:0000313" key="10">
    <source>
        <dbReference type="Proteomes" id="UP001476282"/>
    </source>
</evidence>
<keyword evidence="6" id="KW-0460">Magnesium</keyword>
<dbReference type="InterPro" id="IPR050556">
    <property type="entry name" value="Type_II_TA_system_RNase"/>
</dbReference>
<evidence type="ECO:0000256" key="5">
    <source>
        <dbReference type="ARBA" id="ARBA00022801"/>
    </source>
</evidence>
<feature type="domain" description="PIN" evidence="8">
    <location>
        <begin position="4"/>
        <end position="112"/>
    </location>
</feature>
<keyword evidence="3" id="KW-0540">Nuclease</keyword>
<gene>
    <name evidence="9" type="primary">vapC_1</name>
    <name evidence="9" type="ORF">Hsar01_01770</name>
</gene>
<dbReference type="InterPro" id="IPR029060">
    <property type="entry name" value="PIN-like_dom_sf"/>
</dbReference>
<evidence type="ECO:0000259" key="8">
    <source>
        <dbReference type="Pfam" id="PF01850"/>
    </source>
</evidence>
<dbReference type="PANTHER" id="PTHR33653">
    <property type="entry name" value="RIBONUCLEASE VAPC2"/>
    <property type="match status" value="1"/>
</dbReference>
<dbReference type="Proteomes" id="UP001476282">
    <property type="component" value="Unassembled WGS sequence"/>
</dbReference>
<keyword evidence="5" id="KW-0378">Hydrolase</keyword>
<dbReference type="SUPFAM" id="SSF88723">
    <property type="entry name" value="PIN domain-like"/>
    <property type="match status" value="1"/>
</dbReference>
<keyword evidence="4" id="KW-0479">Metal-binding</keyword>
<evidence type="ECO:0000313" key="9">
    <source>
        <dbReference type="EMBL" id="GAA5482547.1"/>
    </source>
</evidence>
<evidence type="ECO:0000256" key="7">
    <source>
        <dbReference type="ARBA" id="ARBA00038093"/>
    </source>
</evidence>
<reference evidence="9 10" key="1">
    <citation type="submission" date="2024-02" db="EMBL/GenBank/DDBJ databases">
        <title>Haloferula sargassicola NBRC 104335.</title>
        <authorList>
            <person name="Ichikawa N."/>
            <person name="Katano-Makiyama Y."/>
            <person name="Hidaka K."/>
        </authorList>
    </citation>
    <scope>NUCLEOTIDE SEQUENCE [LARGE SCALE GENOMIC DNA]</scope>
    <source>
        <strain evidence="9 10">NBRC 104335</strain>
    </source>
</reference>
<keyword evidence="10" id="KW-1185">Reference proteome</keyword>
<proteinExistence type="inferred from homology"/>
<name>A0ABP9UMA8_9BACT</name>
<evidence type="ECO:0000256" key="2">
    <source>
        <dbReference type="ARBA" id="ARBA00022649"/>
    </source>
</evidence>
<sequence length="124" mass="13779">MSLDRLLAHQVSELRICQHIHYELLVGLEKSALADAPELFAKKQRRLDDLLAYLDVIPFTAEAAHEAARVRALLESKGMKIGPIDTLIAGTARCHGFTLVSENLSEFSRVDGLVVENWSMPPDI</sequence>
<keyword evidence="2" id="KW-1277">Toxin-antitoxin system</keyword>
<keyword evidence="9" id="KW-0255">Endonuclease</keyword>
<comment type="similarity">
    <text evidence="7">Belongs to the PINc/VapC protein family.</text>
</comment>
<comment type="caution">
    <text evidence="9">The sequence shown here is derived from an EMBL/GenBank/DDBJ whole genome shotgun (WGS) entry which is preliminary data.</text>
</comment>
<evidence type="ECO:0000256" key="3">
    <source>
        <dbReference type="ARBA" id="ARBA00022722"/>
    </source>
</evidence>
<comment type="cofactor">
    <cofactor evidence="1">
        <name>Mg(2+)</name>
        <dbReference type="ChEBI" id="CHEBI:18420"/>
    </cofactor>
</comment>
<evidence type="ECO:0000256" key="1">
    <source>
        <dbReference type="ARBA" id="ARBA00001946"/>
    </source>
</evidence>
<dbReference type="Pfam" id="PF01850">
    <property type="entry name" value="PIN"/>
    <property type="match status" value="1"/>
</dbReference>
<dbReference type="InterPro" id="IPR002716">
    <property type="entry name" value="PIN_dom"/>
</dbReference>